<evidence type="ECO:0000313" key="5">
    <source>
        <dbReference type="EMBL" id="GAK71495.1"/>
    </source>
</evidence>
<dbReference type="CDD" id="cd00555">
    <property type="entry name" value="Maf"/>
    <property type="match status" value="1"/>
</dbReference>
<dbReference type="Gene3D" id="3.90.950.10">
    <property type="match status" value="1"/>
</dbReference>
<evidence type="ECO:0000313" key="6">
    <source>
        <dbReference type="Proteomes" id="UP000028701"/>
    </source>
</evidence>
<dbReference type="EMBL" id="BBJU01000017">
    <property type="protein sequence ID" value="GAK71495.1"/>
    <property type="molecule type" value="Genomic_DNA"/>
</dbReference>
<evidence type="ECO:0000256" key="3">
    <source>
        <dbReference type="ARBA" id="ARBA00023080"/>
    </source>
</evidence>
<dbReference type="GO" id="GO:0047429">
    <property type="term" value="F:nucleoside triphosphate diphosphatase activity"/>
    <property type="evidence" value="ECO:0007669"/>
    <property type="project" value="UniProtKB-EC"/>
</dbReference>
<comment type="subcellular location">
    <subcellularLocation>
        <location evidence="4">Cytoplasm</location>
    </subcellularLocation>
</comment>
<comment type="cofactor">
    <cofactor evidence="1 4">
        <name>a divalent metal cation</name>
        <dbReference type="ChEBI" id="CHEBI:60240"/>
    </cofactor>
</comment>
<evidence type="ECO:0000256" key="2">
    <source>
        <dbReference type="ARBA" id="ARBA00022801"/>
    </source>
</evidence>
<comment type="caution">
    <text evidence="4">Lacks conserved residue(s) required for the propagation of feature annotation.</text>
</comment>
<comment type="caution">
    <text evidence="5">The sequence shown here is derived from an EMBL/GenBank/DDBJ whole genome shotgun (WGS) entry which is preliminary data.</text>
</comment>
<evidence type="ECO:0000256" key="4">
    <source>
        <dbReference type="HAMAP-Rule" id="MF_00528"/>
    </source>
</evidence>
<dbReference type="NCBIfam" id="NF002690">
    <property type="entry name" value="PRK02478.1"/>
    <property type="match status" value="1"/>
</dbReference>
<dbReference type="PANTHER" id="PTHR43213:SF5">
    <property type="entry name" value="BIFUNCTIONAL DTTP_UTP PYROPHOSPHATASE_METHYLTRANSFERASE PROTEIN-RELATED"/>
    <property type="match status" value="1"/>
</dbReference>
<reference evidence="5 6" key="1">
    <citation type="submission" date="2014-08" db="EMBL/GenBank/DDBJ databases">
        <title>Whole genome shotgun sequence of Rhizobium rubi NBRC 13261.</title>
        <authorList>
            <person name="Katano-Makiyama Y."/>
            <person name="Hosoyama A."/>
            <person name="Hashimoto M."/>
            <person name="Hosoyama Y."/>
            <person name="Noguchi M."/>
            <person name="Tsuchikane K."/>
            <person name="Uohara A."/>
            <person name="Ohji S."/>
            <person name="Ichikawa N."/>
            <person name="Kimura A."/>
            <person name="Yamazoe A."/>
            <person name="Fujita N."/>
        </authorList>
    </citation>
    <scope>NUCLEOTIDE SEQUENCE [LARGE SCALE GENOMIC DNA]</scope>
    <source>
        <strain evidence="5 6">NBRC 13261</strain>
    </source>
</reference>
<dbReference type="Pfam" id="PF02545">
    <property type="entry name" value="Maf"/>
    <property type="match status" value="1"/>
</dbReference>
<dbReference type="PIRSF" id="PIRSF006305">
    <property type="entry name" value="Maf"/>
    <property type="match status" value="1"/>
</dbReference>
<comment type="function">
    <text evidence="4">Nucleoside triphosphate pyrophosphatase. May have a dual role in cell division arrest and in preventing the incorporation of modified nucleotides into cellular nucleic acids.</text>
</comment>
<keyword evidence="4" id="KW-0963">Cytoplasm</keyword>
<dbReference type="PANTHER" id="PTHR43213">
    <property type="entry name" value="BIFUNCTIONAL DTTP/UTP PYROPHOSPHATASE/METHYLTRANSFERASE PROTEIN-RELATED"/>
    <property type="match status" value="1"/>
</dbReference>
<dbReference type="HAMAP" id="MF_00528">
    <property type="entry name" value="Maf"/>
    <property type="match status" value="1"/>
</dbReference>
<dbReference type="Proteomes" id="UP000028701">
    <property type="component" value="Unassembled WGS sequence"/>
</dbReference>
<keyword evidence="2 4" id="KW-0378">Hydrolase</keyword>
<dbReference type="SUPFAM" id="SSF52972">
    <property type="entry name" value="ITPase-like"/>
    <property type="match status" value="1"/>
</dbReference>
<comment type="catalytic activity">
    <reaction evidence="4">
        <text>a ribonucleoside 5'-triphosphate + H2O = a ribonucleoside 5'-phosphate + diphosphate + H(+)</text>
        <dbReference type="Rhea" id="RHEA:23996"/>
        <dbReference type="ChEBI" id="CHEBI:15377"/>
        <dbReference type="ChEBI" id="CHEBI:15378"/>
        <dbReference type="ChEBI" id="CHEBI:33019"/>
        <dbReference type="ChEBI" id="CHEBI:58043"/>
        <dbReference type="ChEBI" id="CHEBI:61557"/>
        <dbReference type="EC" id="3.6.1.9"/>
    </reaction>
</comment>
<evidence type="ECO:0000256" key="1">
    <source>
        <dbReference type="ARBA" id="ARBA00001968"/>
    </source>
</evidence>
<dbReference type="AlphaFoldDB" id="A0A081CXU9"/>
<proteinExistence type="inferred from homology"/>
<dbReference type="InterPro" id="IPR003697">
    <property type="entry name" value="Maf-like"/>
</dbReference>
<name>A0A081CXU9_9HYPH</name>
<dbReference type="GO" id="GO:0009117">
    <property type="term" value="P:nucleotide metabolic process"/>
    <property type="evidence" value="ECO:0007669"/>
    <property type="project" value="UniProtKB-KW"/>
</dbReference>
<protein>
    <recommendedName>
        <fullName evidence="4">Nucleoside triphosphate pyrophosphatase</fullName>
        <ecNumber evidence="4">3.6.1.9</ecNumber>
    </recommendedName>
    <alternativeName>
        <fullName evidence="4">Nucleotide pyrophosphatase</fullName>
        <shortName evidence="4">Nucleotide PPase</shortName>
    </alternativeName>
</protein>
<dbReference type="EC" id="3.6.1.9" evidence="4"/>
<organism evidence="5 6">
    <name type="scientific">Agrobacterium rubi TR3 = NBRC 13261</name>
    <dbReference type="NCBI Taxonomy" id="1368415"/>
    <lineage>
        <taxon>Bacteria</taxon>
        <taxon>Pseudomonadati</taxon>
        <taxon>Pseudomonadota</taxon>
        <taxon>Alphaproteobacteria</taxon>
        <taxon>Hyphomicrobiales</taxon>
        <taxon>Rhizobiaceae</taxon>
        <taxon>Rhizobium/Agrobacterium group</taxon>
        <taxon>Agrobacterium</taxon>
    </lineage>
</organism>
<keyword evidence="3 4" id="KW-0546">Nucleotide metabolism</keyword>
<feature type="active site" description="Proton acceptor" evidence="4">
    <location>
        <position position="77"/>
    </location>
</feature>
<dbReference type="eggNOG" id="COG0424">
    <property type="taxonomic scope" value="Bacteria"/>
</dbReference>
<comment type="catalytic activity">
    <reaction evidence="4">
        <text>a 2'-deoxyribonucleoside 5'-triphosphate + H2O = a 2'-deoxyribonucleoside 5'-phosphate + diphosphate + H(+)</text>
        <dbReference type="Rhea" id="RHEA:44644"/>
        <dbReference type="ChEBI" id="CHEBI:15377"/>
        <dbReference type="ChEBI" id="CHEBI:15378"/>
        <dbReference type="ChEBI" id="CHEBI:33019"/>
        <dbReference type="ChEBI" id="CHEBI:61560"/>
        <dbReference type="ChEBI" id="CHEBI:65317"/>
        <dbReference type="EC" id="3.6.1.9"/>
    </reaction>
</comment>
<accession>A0A081CXU9</accession>
<dbReference type="GO" id="GO:0005737">
    <property type="term" value="C:cytoplasm"/>
    <property type="evidence" value="ECO:0007669"/>
    <property type="project" value="UniProtKB-SubCell"/>
</dbReference>
<comment type="similarity">
    <text evidence="4">Belongs to the Maf family.</text>
</comment>
<sequence length="200" mass="21567">MMKPDLILASTSASRQMLMRNAGLTFTAQPADIDERAIDAQLVKNGATPDRVAVELARAKALSVSAEKPGAVVLGCDQTMSLGTRIYHKPKDMAEAHANLMSLSGQTHHLNCGAALAFGGKIIWDVVTFADLTVRDLTDDFIERHLERVGPKVLSSVGAYHLEGEGIQLFSAIEGDYFTILGLPLLPLLTKLRDLDLIDG</sequence>
<gene>
    <name evidence="5" type="ORF">RRU01S_17_00950</name>
</gene>
<dbReference type="InterPro" id="IPR029001">
    <property type="entry name" value="ITPase-like_fam"/>
</dbReference>